<evidence type="ECO:0000256" key="2">
    <source>
        <dbReference type="ARBA" id="ARBA00022670"/>
    </source>
</evidence>
<dbReference type="InterPro" id="IPR002470">
    <property type="entry name" value="Peptidase_S9A"/>
</dbReference>
<evidence type="ECO:0000313" key="8">
    <source>
        <dbReference type="EMBL" id="MFD2259897.1"/>
    </source>
</evidence>
<proteinExistence type="inferred from homology"/>
<protein>
    <submittedName>
        <fullName evidence="8">S9 family peptidase</fullName>
    </submittedName>
</protein>
<dbReference type="EMBL" id="JBHUIR010000029">
    <property type="protein sequence ID" value="MFD2259897.1"/>
    <property type="molecule type" value="Genomic_DNA"/>
</dbReference>
<evidence type="ECO:0000313" key="9">
    <source>
        <dbReference type="Proteomes" id="UP001597373"/>
    </source>
</evidence>
<dbReference type="InterPro" id="IPR001375">
    <property type="entry name" value="Peptidase_S9_cat"/>
</dbReference>
<dbReference type="Gene3D" id="2.130.10.120">
    <property type="entry name" value="Prolyl oligopeptidase, N-terminal domain"/>
    <property type="match status" value="1"/>
</dbReference>
<evidence type="ECO:0000256" key="5">
    <source>
        <dbReference type="SAM" id="MobiDB-lite"/>
    </source>
</evidence>
<comment type="caution">
    <text evidence="8">The sequence shown here is derived from an EMBL/GenBank/DDBJ whole genome shotgun (WGS) entry which is preliminary data.</text>
</comment>
<reference evidence="9" key="1">
    <citation type="journal article" date="2019" name="Int. J. Syst. Evol. Microbiol.">
        <title>The Global Catalogue of Microorganisms (GCM) 10K type strain sequencing project: providing services to taxonomists for standard genome sequencing and annotation.</title>
        <authorList>
            <consortium name="The Broad Institute Genomics Platform"/>
            <consortium name="The Broad Institute Genome Sequencing Center for Infectious Disease"/>
            <person name="Wu L."/>
            <person name="Ma J."/>
        </authorList>
    </citation>
    <scope>NUCLEOTIDE SEQUENCE [LARGE SCALE GENOMIC DNA]</scope>
    <source>
        <strain evidence="9">KCTC 23707</strain>
    </source>
</reference>
<evidence type="ECO:0000259" key="7">
    <source>
        <dbReference type="Pfam" id="PF02897"/>
    </source>
</evidence>
<dbReference type="InterPro" id="IPR029058">
    <property type="entry name" value="AB_hydrolase_fold"/>
</dbReference>
<feature type="region of interest" description="Disordered" evidence="5">
    <location>
        <begin position="1"/>
        <end position="20"/>
    </location>
</feature>
<evidence type="ECO:0000256" key="4">
    <source>
        <dbReference type="ARBA" id="ARBA00022825"/>
    </source>
</evidence>
<evidence type="ECO:0000256" key="3">
    <source>
        <dbReference type="ARBA" id="ARBA00022801"/>
    </source>
</evidence>
<evidence type="ECO:0000256" key="1">
    <source>
        <dbReference type="ARBA" id="ARBA00005228"/>
    </source>
</evidence>
<dbReference type="InterPro" id="IPR023302">
    <property type="entry name" value="Pept_S9A_N"/>
</dbReference>
<comment type="similarity">
    <text evidence="1">Belongs to the peptidase S9A family.</text>
</comment>
<dbReference type="PRINTS" id="PR00862">
    <property type="entry name" value="PROLIGOPTASE"/>
</dbReference>
<dbReference type="Proteomes" id="UP001597373">
    <property type="component" value="Unassembled WGS sequence"/>
</dbReference>
<keyword evidence="3" id="KW-0378">Hydrolase</keyword>
<keyword evidence="4" id="KW-0720">Serine protease</keyword>
<dbReference type="SUPFAM" id="SSF53474">
    <property type="entry name" value="alpha/beta-Hydrolases"/>
    <property type="match status" value="1"/>
</dbReference>
<gene>
    <name evidence="8" type="ORF">ACFSMZ_08985</name>
</gene>
<dbReference type="SUPFAM" id="SSF50993">
    <property type="entry name" value="Peptidase/esterase 'gauge' domain"/>
    <property type="match status" value="1"/>
</dbReference>
<organism evidence="8 9">
    <name type="scientific">Chelativorans composti</name>
    <dbReference type="NCBI Taxonomy" id="768533"/>
    <lineage>
        <taxon>Bacteria</taxon>
        <taxon>Pseudomonadati</taxon>
        <taxon>Pseudomonadota</taxon>
        <taxon>Alphaproteobacteria</taxon>
        <taxon>Hyphomicrobiales</taxon>
        <taxon>Phyllobacteriaceae</taxon>
        <taxon>Chelativorans</taxon>
    </lineage>
</organism>
<dbReference type="PANTHER" id="PTHR11757">
    <property type="entry name" value="PROTEASE FAMILY S9A OLIGOPEPTIDASE"/>
    <property type="match status" value="1"/>
</dbReference>
<feature type="domain" description="Peptidase S9A N-terminal" evidence="7">
    <location>
        <begin position="15"/>
        <end position="422"/>
    </location>
</feature>
<dbReference type="RefSeq" id="WP_345097659.1">
    <property type="nucleotide sequence ID" value="NZ_BAABGS010000008.1"/>
</dbReference>
<evidence type="ECO:0000259" key="6">
    <source>
        <dbReference type="Pfam" id="PF00326"/>
    </source>
</evidence>
<sequence length="700" mass="78846">MTAVKGRFPNIPGPRAEKRPTEITFHGHTRIDEYAWLRADNWQEVLRDPSRLDPAMRSHLEAENAYVRQLMADTSELQKKLFAEMRGRIKEDDSSVPMKHGPYAYGVDYREGGQHPRYFRTPHDGGEKRVLIDGDALAEGKVYFQVGAVNPSPSHDLLLWSYDYKGSEYYTIRIRNPESLEDLPDMIEGTGGDGCFSADGHGFWYIQLDENHRPAKLFFHEIGKPASDDRLIFENTDAGFFMRIDDSPLNDWIVLSLHDHETSECYLIPATDPSAAPRLVAPRREGIIYDLEPAGDEFFILTNVDGCKDFKVMSAPASDPRPENWREVIPHEKGRLILAIQAYENYLVRLERKDGSPRIVLRDRRTGKEETIAFDEEAYALGLVGAREYDTEVIRFTYSSLTTPEQLYDYNMRTGERTLLKTQEVPSGHNPDDYVTRRLMAPAPDGELVPISLVHRKGLKLDGSAPCLLYGYGSYGISIPASFRTNILSLVDRGFVFAIAHIRGGKEKGWDWYENGKRAKKTNTFTDFIACGRHLVREGYTSHDRMVAEGGSAGGMLMGAVANMAPEDFCAIVAQVPFVDVLNTMLDDTLPLTPPEWPEWGNPIVSKEDYDTILAYSPYDNVHEQPYPAILALAGLTDPRVTYWEPAKWVARLRDKTTSGNPILFRVNLDAGHGGAAGRFSRLEEIAFCYAFTLKAVGLA</sequence>
<dbReference type="Gene3D" id="3.40.50.1820">
    <property type="entry name" value="alpha/beta hydrolase"/>
    <property type="match status" value="1"/>
</dbReference>
<dbReference type="InterPro" id="IPR051543">
    <property type="entry name" value="Serine_Peptidase_S9A"/>
</dbReference>
<dbReference type="Pfam" id="PF00326">
    <property type="entry name" value="Peptidase_S9"/>
    <property type="match status" value="1"/>
</dbReference>
<name>A0ABW5DFP0_9HYPH</name>
<keyword evidence="9" id="KW-1185">Reference proteome</keyword>
<dbReference type="PANTHER" id="PTHR11757:SF19">
    <property type="entry name" value="PROLYL ENDOPEPTIDASE-LIKE"/>
    <property type="match status" value="1"/>
</dbReference>
<dbReference type="Pfam" id="PF02897">
    <property type="entry name" value="Peptidase_S9_N"/>
    <property type="match status" value="1"/>
</dbReference>
<feature type="domain" description="Peptidase S9 prolyl oligopeptidase catalytic" evidence="6">
    <location>
        <begin position="482"/>
        <end position="698"/>
    </location>
</feature>
<keyword evidence="2" id="KW-0645">Protease</keyword>
<accession>A0ABW5DFP0</accession>